<dbReference type="Pfam" id="PF22936">
    <property type="entry name" value="Pol_BBD"/>
    <property type="match status" value="1"/>
</dbReference>
<dbReference type="Proteomes" id="UP000265520">
    <property type="component" value="Unassembled WGS sequence"/>
</dbReference>
<keyword evidence="3" id="KW-1185">Reference proteome</keyword>
<dbReference type="InterPro" id="IPR054722">
    <property type="entry name" value="PolX-like_BBD"/>
</dbReference>
<dbReference type="EMBL" id="LXQA010002985">
    <property type="protein sequence ID" value="MCH81937.1"/>
    <property type="molecule type" value="Genomic_DNA"/>
</dbReference>
<name>A0A392M3J9_9FABA</name>
<dbReference type="AlphaFoldDB" id="A0A392M3J9"/>
<gene>
    <name evidence="2" type="ORF">A2U01_0002731</name>
</gene>
<evidence type="ECO:0000313" key="2">
    <source>
        <dbReference type="EMBL" id="MCH81937.1"/>
    </source>
</evidence>
<dbReference type="PANTHER" id="PTHR35317">
    <property type="entry name" value="OS04G0629600 PROTEIN"/>
    <property type="match status" value="1"/>
</dbReference>
<dbReference type="PANTHER" id="PTHR35317:SF35">
    <property type="entry name" value="DUF4219 DOMAIN-CONTAINING PROTEIN"/>
    <property type="match status" value="1"/>
</dbReference>
<proteinExistence type="predicted"/>
<accession>A0A392M3J9</accession>
<feature type="domain" description="Retrovirus-related Pol polyprotein from transposon TNT 1-94-like beta-barrel" evidence="1">
    <location>
        <begin position="281"/>
        <end position="361"/>
    </location>
</feature>
<feature type="non-terminal residue" evidence="2">
    <location>
        <position position="417"/>
    </location>
</feature>
<evidence type="ECO:0000313" key="3">
    <source>
        <dbReference type="Proteomes" id="UP000265520"/>
    </source>
</evidence>
<feature type="non-terminal residue" evidence="2">
    <location>
        <position position="1"/>
    </location>
</feature>
<sequence length="417" mass="47023">NTVFRPQSVTRHSLQARFRVLAQFAGIVSCLGLQSCAHCVFDASLLRQQLASRALMTGDGGFSKNILVLDSKNWDRWSALMKSLFGAQEQNVDSQHFEKIAKATKSKEAWDILENYHDGGAKVKKVKLQAYRRQYESLVMEEDQKVSDYFSKLLALVNQMQNCGETISYEMVVEKVLRSLTLSFDYIVVAIEYSKDTTTMKIEELQSALEAHEIKMLSRGSERVNQQALQAQLGKKDDGHFADECWYKKDQQEANVAEENDAKAVLMMATIGDESEKNEEWFLDSGCSNHMTPHREWLTSFDASKKTSIKLADSSKLAAEGTGKIVFKGKTGNTVIIEDVFYVPKMNCNLMSIGQLVQKGFSVTIEGNSLNLFDAKKNLVLKSALSKNRTYRCKISSDNVMCLSATMSEQVEEMWHK</sequence>
<dbReference type="Pfam" id="PF14223">
    <property type="entry name" value="Retrotran_gag_2"/>
    <property type="match status" value="1"/>
</dbReference>
<evidence type="ECO:0000259" key="1">
    <source>
        <dbReference type="Pfam" id="PF22936"/>
    </source>
</evidence>
<reference evidence="2 3" key="1">
    <citation type="journal article" date="2018" name="Front. Plant Sci.">
        <title>Red Clover (Trifolium pratense) and Zigzag Clover (T. medium) - A Picture of Genomic Similarities and Differences.</title>
        <authorList>
            <person name="Dluhosova J."/>
            <person name="Istvanek J."/>
            <person name="Nedelnik J."/>
            <person name="Repkova J."/>
        </authorList>
    </citation>
    <scope>NUCLEOTIDE SEQUENCE [LARGE SCALE GENOMIC DNA]</scope>
    <source>
        <strain evidence="3">cv. 10/8</strain>
        <tissue evidence="2">Leaf</tissue>
    </source>
</reference>
<comment type="caution">
    <text evidence="2">The sequence shown here is derived from an EMBL/GenBank/DDBJ whole genome shotgun (WGS) entry which is preliminary data.</text>
</comment>
<protein>
    <submittedName>
        <fullName evidence="2">Retrovirus-related pol polyprotein from transposon TNT 1-94</fullName>
    </submittedName>
</protein>
<organism evidence="2 3">
    <name type="scientific">Trifolium medium</name>
    <dbReference type="NCBI Taxonomy" id="97028"/>
    <lineage>
        <taxon>Eukaryota</taxon>
        <taxon>Viridiplantae</taxon>
        <taxon>Streptophyta</taxon>
        <taxon>Embryophyta</taxon>
        <taxon>Tracheophyta</taxon>
        <taxon>Spermatophyta</taxon>
        <taxon>Magnoliopsida</taxon>
        <taxon>eudicotyledons</taxon>
        <taxon>Gunneridae</taxon>
        <taxon>Pentapetalae</taxon>
        <taxon>rosids</taxon>
        <taxon>fabids</taxon>
        <taxon>Fabales</taxon>
        <taxon>Fabaceae</taxon>
        <taxon>Papilionoideae</taxon>
        <taxon>50 kb inversion clade</taxon>
        <taxon>NPAAA clade</taxon>
        <taxon>Hologalegina</taxon>
        <taxon>IRL clade</taxon>
        <taxon>Trifolieae</taxon>
        <taxon>Trifolium</taxon>
    </lineage>
</organism>